<keyword evidence="3" id="KW-1133">Transmembrane helix</keyword>
<dbReference type="InterPro" id="IPR050469">
    <property type="entry name" value="Diguanylate_Cyclase"/>
</dbReference>
<dbReference type="NCBIfam" id="TIGR00254">
    <property type="entry name" value="GGDEF"/>
    <property type="match status" value="1"/>
</dbReference>
<comment type="caution">
    <text evidence="5">The sequence shown here is derived from an EMBL/GenBank/DDBJ whole genome shotgun (WGS) entry which is preliminary data.</text>
</comment>
<gene>
    <name evidence="5" type="ORF">JQX08_11595</name>
</gene>
<organism evidence="5 6">
    <name type="scientific">Zestomonas insulae</name>
    <dbReference type="NCBI Taxonomy" id="2809017"/>
    <lineage>
        <taxon>Bacteria</taxon>
        <taxon>Pseudomonadati</taxon>
        <taxon>Pseudomonadota</taxon>
        <taxon>Gammaproteobacteria</taxon>
        <taxon>Pseudomonadales</taxon>
        <taxon>Pseudomonadaceae</taxon>
        <taxon>Zestomonas</taxon>
    </lineage>
</organism>
<feature type="transmembrane region" description="Helical" evidence="3">
    <location>
        <begin position="49"/>
        <end position="68"/>
    </location>
</feature>
<dbReference type="EMBL" id="JAFEUP010000003">
    <property type="protein sequence ID" value="MBM7061349.1"/>
    <property type="molecule type" value="Genomic_DNA"/>
</dbReference>
<dbReference type="InterPro" id="IPR000160">
    <property type="entry name" value="GGDEF_dom"/>
</dbReference>
<keyword evidence="6" id="KW-1185">Reference proteome</keyword>
<dbReference type="Proteomes" id="UP000717995">
    <property type="component" value="Unassembled WGS sequence"/>
</dbReference>
<comment type="catalytic activity">
    <reaction evidence="2">
        <text>2 GTP = 3',3'-c-di-GMP + 2 diphosphate</text>
        <dbReference type="Rhea" id="RHEA:24898"/>
        <dbReference type="ChEBI" id="CHEBI:33019"/>
        <dbReference type="ChEBI" id="CHEBI:37565"/>
        <dbReference type="ChEBI" id="CHEBI:58805"/>
        <dbReference type="EC" id="2.7.7.65"/>
    </reaction>
</comment>
<dbReference type="SMART" id="SM00267">
    <property type="entry name" value="GGDEF"/>
    <property type="match status" value="1"/>
</dbReference>
<accession>A0ABS2IG95</accession>
<dbReference type="EC" id="2.7.7.65" evidence="1"/>
<evidence type="ECO:0000313" key="6">
    <source>
        <dbReference type="Proteomes" id="UP000717995"/>
    </source>
</evidence>
<feature type="transmembrane region" description="Helical" evidence="3">
    <location>
        <begin position="115"/>
        <end position="135"/>
    </location>
</feature>
<evidence type="ECO:0000256" key="1">
    <source>
        <dbReference type="ARBA" id="ARBA00012528"/>
    </source>
</evidence>
<name>A0ABS2IG95_9GAMM</name>
<evidence type="ECO:0000256" key="3">
    <source>
        <dbReference type="SAM" id="Phobius"/>
    </source>
</evidence>
<dbReference type="Gene3D" id="3.30.70.270">
    <property type="match status" value="1"/>
</dbReference>
<evidence type="ECO:0000313" key="5">
    <source>
        <dbReference type="EMBL" id="MBM7061349.1"/>
    </source>
</evidence>
<evidence type="ECO:0000259" key="4">
    <source>
        <dbReference type="PROSITE" id="PS50887"/>
    </source>
</evidence>
<feature type="transmembrane region" description="Helical" evidence="3">
    <location>
        <begin position="24"/>
        <end position="43"/>
    </location>
</feature>
<evidence type="ECO:0000256" key="2">
    <source>
        <dbReference type="ARBA" id="ARBA00034247"/>
    </source>
</evidence>
<feature type="domain" description="GGDEF" evidence="4">
    <location>
        <begin position="240"/>
        <end position="375"/>
    </location>
</feature>
<dbReference type="InterPro" id="IPR029787">
    <property type="entry name" value="Nucleotide_cyclase"/>
</dbReference>
<dbReference type="SUPFAM" id="SSF55073">
    <property type="entry name" value="Nucleotide cyclase"/>
    <property type="match status" value="1"/>
</dbReference>
<dbReference type="PANTHER" id="PTHR45138">
    <property type="entry name" value="REGULATORY COMPONENTS OF SENSORY TRANSDUCTION SYSTEM"/>
    <property type="match status" value="1"/>
</dbReference>
<protein>
    <recommendedName>
        <fullName evidence="1">diguanylate cyclase</fullName>
        <ecNumber evidence="1">2.7.7.65</ecNumber>
    </recommendedName>
</protein>
<dbReference type="PANTHER" id="PTHR45138:SF9">
    <property type="entry name" value="DIGUANYLATE CYCLASE DGCM-RELATED"/>
    <property type="match status" value="1"/>
</dbReference>
<keyword evidence="3" id="KW-0812">Transmembrane</keyword>
<sequence>MTTESRLHHPDYFPLWRESQDTLIRTRLGGFYYLLAWLLTWGFSSTPLAILPLGIGATLFFTLMLIARRSHRLGAQETTADLQRWIDRHWGLILLTALGWGLAHAWALYRPEFAPSRLIATLSTIAFSTAMAFSFSMRKLRCTTAILLLYVPGLLVLALDHQQQQAELVTLALYFSYLLLALNRSHQEYHTTIALEQELVEQRERYDQLSRTDSLTQLGNRHQFNNLFPTLVAVARRQHTPLSLVLIDIDFFKRINDEFGHSSGDLCLQAFAERMREVFRRDSDALLRLGGEEFGVLMPDTLPNQARVLAERFRSELLASGFSLNERNLPLTASLGVGSFDPQRDDSPEAFFKRVDNALYQAKAEGRDRIVLADFA</sequence>
<dbReference type="RefSeq" id="WP_205348533.1">
    <property type="nucleotide sequence ID" value="NZ_JAFEUP010000003.1"/>
</dbReference>
<dbReference type="CDD" id="cd01949">
    <property type="entry name" value="GGDEF"/>
    <property type="match status" value="1"/>
</dbReference>
<feature type="transmembrane region" description="Helical" evidence="3">
    <location>
        <begin position="142"/>
        <end position="159"/>
    </location>
</feature>
<keyword evidence="3" id="KW-0472">Membrane</keyword>
<feature type="transmembrane region" description="Helical" evidence="3">
    <location>
        <begin position="89"/>
        <end position="109"/>
    </location>
</feature>
<proteinExistence type="predicted"/>
<dbReference type="Pfam" id="PF00990">
    <property type="entry name" value="GGDEF"/>
    <property type="match status" value="1"/>
</dbReference>
<dbReference type="PROSITE" id="PS50887">
    <property type="entry name" value="GGDEF"/>
    <property type="match status" value="1"/>
</dbReference>
<reference evidence="5 6" key="1">
    <citation type="submission" date="2021-02" db="EMBL/GenBank/DDBJ databases">
        <authorList>
            <person name="Lee D.-H."/>
        </authorList>
    </citation>
    <scope>NUCLEOTIDE SEQUENCE [LARGE SCALE GENOMIC DNA]</scope>
    <source>
        <strain evidence="5 6">UL073</strain>
    </source>
</reference>
<dbReference type="InterPro" id="IPR043128">
    <property type="entry name" value="Rev_trsase/Diguanyl_cyclase"/>
</dbReference>